<organism evidence="1 2">
    <name type="scientific">Vitrella brassicaformis (strain CCMP3155)</name>
    <dbReference type="NCBI Taxonomy" id="1169540"/>
    <lineage>
        <taxon>Eukaryota</taxon>
        <taxon>Sar</taxon>
        <taxon>Alveolata</taxon>
        <taxon>Colpodellida</taxon>
        <taxon>Vitrellaceae</taxon>
        <taxon>Vitrella</taxon>
    </lineage>
</organism>
<reference evidence="1 2" key="1">
    <citation type="submission" date="2014-11" db="EMBL/GenBank/DDBJ databases">
        <authorList>
            <person name="Zhu J."/>
            <person name="Qi W."/>
            <person name="Song R."/>
        </authorList>
    </citation>
    <scope>NUCLEOTIDE SEQUENCE [LARGE SCALE GENOMIC DNA]</scope>
</reference>
<dbReference type="SUPFAM" id="SSF54236">
    <property type="entry name" value="Ubiquitin-like"/>
    <property type="match status" value="1"/>
</dbReference>
<proteinExistence type="predicted"/>
<dbReference type="InParanoid" id="A0A0G4FPD2"/>
<name>A0A0G4FPD2_VITBC</name>
<dbReference type="VEuPathDB" id="CryptoDB:Vbra_21506"/>
<accession>A0A0G4FPD2</accession>
<gene>
    <name evidence="1" type="ORF">Vbra_21506</name>
</gene>
<sequence>MIPGNHYAFKTWTVDVQPSFEVFDLVLLVQEKTSVPAAAIWLLRGTTPLSVLNNTLSDYNIQKHDTIRSNTRWHLIPGVGAQLPDTARHVRRLTPEDVSLPSESVRGPWKELVITPCSYDPTPAFPRADKYSDNAVRLATARAAAQETVRTHIHTHTHTETFL</sequence>
<evidence type="ECO:0008006" key="3">
    <source>
        <dbReference type="Google" id="ProtNLM"/>
    </source>
</evidence>
<dbReference type="AlphaFoldDB" id="A0A0G4FPD2"/>
<evidence type="ECO:0000313" key="2">
    <source>
        <dbReference type="Proteomes" id="UP000041254"/>
    </source>
</evidence>
<protein>
    <recommendedName>
        <fullName evidence="3">Ubiquitin-like domain-containing protein</fullName>
    </recommendedName>
</protein>
<dbReference type="EMBL" id="CDMY01000468">
    <property type="protein sequence ID" value="CEM15693.1"/>
    <property type="molecule type" value="Genomic_DNA"/>
</dbReference>
<dbReference type="Proteomes" id="UP000041254">
    <property type="component" value="Unassembled WGS sequence"/>
</dbReference>
<dbReference type="InterPro" id="IPR029071">
    <property type="entry name" value="Ubiquitin-like_domsf"/>
</dbReference>
<dbReference type="Gene3D" id="3.10.20.90">
    <property type="entry name" value="Phosphatidylinositol 3-kinase Catalytic Subunit, Chain A, domain 1"/>
    <property type="match status" value="1"/>
</dbReference>
<keyword evidence="2" id="KW-1185">Reference proteome</keyword>
<evidence type="ECO:0000313" key="1">
    <source>
        <dbReference type="EMBL" id="CEM15693.1"/>
    </source>
</evidence>